<feature type="transmembrane region" description="Helical" evidence="2">
    <location>
        <begin position="402"/>
        <end position="424"/>
    </location>
</feature>
<comment type="caution">
    <text evidence="3">The sequence shown here is derived from an EMBL/GenBank/DDBJ whole genome shotgun (WGS) entry which is preliminary data.</text>
</comment>
<feature type="transmembrane region" description="Helical" evidence="2">
    <location>
        <begin position="158"/>
        <end position="176"/>
    </location>
</feature>
<dbReference type="Proteomes" id="UP000176409">
    <property type="component" value="Unassembled WGS sequence"/>
</dbReference>
<feature type="transmembrane region" description="Helical" evidence="2">
    <location>
        <begin position="295"/>
        <end position="323"/>
    </location>
</feature>
<reference evidence="3 4" key="1">
    <citation type="journal article" date="2016" name="Nat. Commun.">
        <title>Thousands of microbial genomes shed light on interconnected biogeochemical processes in an aquifer system.</title>
        <authorList>
            <person name="Anantharaman K."/>
            <person name="Brown C.T."/>
            <person name="Hug L.A."/>
            <person name="Sharon I."/>
            <person name="Castelle C.J."/>
            <person name="Probst A.J."/>
            <person name="Thomas B.C."/>
            <person name="Singh A."/>
            <person name="Wilkins M.J."/>
            <person name="Karaoz U."/>
            <person name="Brodie E.L."/>
            <person name="Williams K.H."/>
            <person name="Hubbard S.S."/>
            <person name="Banfield J.F."/>
        </authorList>
    </citation>
    <scope>NUCLEOTIDE SEQUENCE [LARGE SCALE GENOMIC DNA]</scope>
</reference>
<feature type="transmembrane region" description="Helical" evidence="2">
    <location>
        <begin position="264"/>
        <end position="283"/>
    </location>
</feature>
<sequence length="495" mass="52537">MKRFGENVVVISFIFLVLIFAVPTAPVFAGEAVPKESYAVPSMGKIIEYIAETVDGVEIFHKEGSETNSTVVNVGVNACIWGAGCTDDPNHPFGYKNSALAGVTSAIAFLYGNEPASSYAFAVDMGTSLGFIHPAYAQGTGYKGFLPLLPLWKALRNIAYGVIAIIMIVVGFMVMLRKKIDPKTVVTVQNSIPRIVITLILVAFSYAIVGLMIDLMYLSMLLIMNMLVKAGGLDPSTVGGYLTGGFPKVAGSFFLKGWDAMFDIIALFPWYAQAAAVVIPGLLGGIFSGFQVKGFVLGAAAIPVGYMAIITFALLFGVVRLFFMLLDAYIHIIISLLVAPFQIMIDAVPGANTFEAWFRNLLAKLIVFPTTAGVLVVTQILTSDKIAGQLWAPPLFWDSLSGKGVGGVIGLGMLLAIPAIVAGFQKSLKAEPAIPAGIATIAGPLGSSVGQIFNLYYQWSFIRSASRKHEPGPFQQSTAAGGQGIGNILKGGSDH</sequence>
<proteinExistence type="predicted"/>
<evidence type="ECO:0000313" key="3">
    <source>
        <dbReference type="EMBL" id="OGG30812.1"/>
    </source>
</evidence>
<dbReference type="AlphaFoldDB" id="A0A1F6B255"/>
<feature type="region of interest" description="Disordered" evidence="1">
    <location>
        <begin position="468"/>
        <end position="495"/>
    </location>
</feature>
<organism evidence="3 4">
    <name type="scientific">Candidatus Gottesmanbacteria bacterium RIFCSPLOWO2_01_FULL_49_10</name>
    <dbReference type="NCBI Taxonomy" id="1798396"/>
    <lineage>
        <taxon>Bacteria</taxon>
        <taxon>Candidatus Gottesmaniibacteriota</taxon>
    </lineage>
</organism>
<keyword evidence="2" id="KW-0472">Membrane</keyword>
<feature type="transmembrane region" description="Helical" evidence="2">
    <location>
        <begin position="196"/>
        <end position="218"/>
    </location>
</feature>
<keyword evidence="2" id="KW-1133">Transmembrane helix</keyword>
<feature type="compositionally biased region" description="Low complexity" evidence="1">
    <location>
        <begin position="486"/>
        <end position="495"/>
    </location>
</feature>
<feature type="transmembrane region" description="Helical" evidence="2">
    <location>
        <begin position="361"/>
        <end position="382"/>
    </location>
</feature>
<evidence type="ECO:0000313" key="4">
    <source>
        <dbReference type="Proteomes" id="UP000176409"/>
    </source>
</evidence>
<name>A0A1F6B255_9BACT</name>
<accession>A0A1F6B255</accession>
<keyword evidence="2" id="KW-0812">Transmembrane</keyword>
<dbReference type="EMBL" id="MFJZ01000001">
    <property type="protein sequence ID" value="OGG30812.1"/>
    <property type="molecule type" value="Genomic_DNA"/>
</dbReference>
<protein>
    <submittedName>
        <fullName evidence="3">Uncharacterized protein</fullName>
    </submittedName>
</protein>
<dbReference type="STRING" id="1798396.A2973_02720"/>
<evidence type="ECO:0000256" key="2">
    <source>
        <dbReference type="SAM" id="Phobius"/>
    </source>
</evidence>
<evidence type="ECO:0000256" key="1">
    <source>
        <dbReference type="SAM" id="MobiDB-lite"/>
    </source>
</evidence>
<gene>
    <name evidence="3" type="ORF">A2973_02720</name>
</gene>